<evidence type="ECO:0000313" key="8">
    <source>
        <dbReference type="EMBL" id="TRM13087.1"/>
    </source>
</evidence>
<accession>A0A549YMK5</accession>
<dbReference type="GO" id="GO:0046872">
    <property type="term" value="F:metal ion binding"/>
    <property type="evidence" value="ECO:0007669"/>
    <property type="project" value="UniProtKB-KW"/>
</dbReference>
<evidence type="ECO:0000256" key="6">
    <source>
        <dbReference type="ARBA" id="ARBA00023211"/>
    </source>
</evidence>
<proteinExistence type="predicted"/>
<evidence type="ECO:0000313" key="9">
    <source>
        <dbReference type="Proteomes" id="UP000319280"/>
    </source>
</evidence>
<dbReference type="Gene3D" id="3.90.79.10">
    <property type="entry name" value="Nucleoside Triphosphate Pyrophosphohydrolase"/>
    <property type="match status" value="1"/>
</dbReference>
<evidence type="ECO:0000256" key="2">
    <source>
        <dbReference type="ARBA" id="ARBA00001946"/>
    </source>
</evidence>
<dbReference type="AlphaFoldDB" id="A0A549YMK5"/>
<dbReference type="InterPro" id="IPR045121">
    <property type="entry name" value="CoAse"/>
</dbReference>
<dbReference type="Pfam" id="PF00293">
    <property type="entry name" value="NUDIX"/>
    <property type="match status" value="1"/>
</dbReference>
<evidence type="ECO:0000256" key="5">
    <source>
        <dbReference type="ARBA" id="ARBA00022842"/>
    </source>
</evidence>
<organism evidence="8 9">
    <name type="scientific">Lentibacillus cibarius</name>
    <dbReference type="NCBI Taxonomy" id="2583219"/>
    <lineage>
        <taxon>Bacteria</taxon>
        <taxon>Bacillati</taxon>
        <taxon>Bacillota</taxon>
        <taxon>Bacilli</taxon>
        <taxon>Bacillales</taxon>
        <taxon>Bacillaceae</taxon>
        <taxon>Lentibacillus</taxon>
    </lineage>
</organism>
<evidence type="ECO:0000256" key="1">
    <source>
        <dbReference type="ARBA" id="ARBA00001936"/>
    </source>
</evidence>
<dbReference type="CDD" id="cd03426">
    <property type="entry name" value="NUDIX_CoAse_Nudt7"/>
    <property type="match status" value="1"/>
</dbReference>
<dbReference type="RefSeq" id="WP_142791968.1">
    <property type="nucleotide sequence ID" value="NZ_VJMZ01000001.1"/>
</dbReference>
<evidence type="ECO:0000259" key="7">
    <source>
        <dbReference type="PROSITE" id="PS51462"/>
    </source>
</evidence>
<reference evidence="8 9" key="1">
    <citation type="submission" date="2019-07" db="EMBL/GenBank/DDBJ databases">
        <title>Genomic analysis of Lentibacillus sp. NKC851-2.</title>
        <authorList>
            <person name="Oh Y.J."/>
        </authorList>
    </citation>
    <scope>NUCLEOTIDE SEQUENCE [LARGE SCALE GENOMIC DNA]</scope>
    <source>
        <strain evidence="8 9">NKC851-2</strain>
    </source>
</reference>
<keyword evidence="3" id="KW-0479">Metal-binding</keyword>
<dbReference type="InterPro" id="IPR000086">
    <property type="entry name" value="NUDIX_hydrolase_dom"/>
</dbReference>
<dbReference type="EMBL" id="VJMZ01000001">
    <property type="protein sequence ID" value="TRM13087.1"/>
    <property type="molecule type" value="Genomic_DNA"/>
</dbReference>
<keyword evidence="4" id="KW-0378">Hydrolase</keyword>
<dbReference type="GO" id="GO:0010945">
    <property type="term" value="F:coenzyme A diphosphatase activity"/>
    <property type="evidence" value="ECO:0007669"/>
    <property type="project" value="InterPro"/>
</dbReference>
<sequence length="213" mass="24584">MDTSAIIAKLKDHEPSILGREQYREFGVLIPLIETEQGQTHILFEVRSMNMRSQPGDVCFPGGKMDSCDSDESQCAIRETSEELGLEQTAIQDVFPLDYLISETRIVYPFVGIIKQPEQITPNRSEVERVFTVPLSFFLETKPARYKVAYQPMPEKDFPFELIQGGKNYNWNARSREELFYQYNGNVIWGLTALIMSHFVRLIQDNDRTQFGD</sequence>
<evidence type="ECO:0000256" key="3">
    <source>
        <dbReference type="ARBA" id="ARBA00022723"/>
    </source>
</evidence>
<gene>
    <name evidence="8" type="ORF">FH966_15965</name>
</gene>
<keyword evidence="6" id="KW-0464">Manganese</keyword>
<keyword evidence="5" id="KW-0460">Magnesium</keyword>
<dbReference type="PANTHER" id="PTHR12992:SF11">
    <property type="entry name" value="MITOCHONDRIAL COENZYME A DIPHOSPHATASE NUDT8"/>
    <property type="match status" value="1"/>
</dbReference>
<comment type="cofactor">
    <cofactor evidence="1">
        <name>Mn(2+)</name>
        <dbReference type="ChEBI" id="CHEBI:29035"/>
    </cofactor>
</comment>
<dbReference type="SUPFAM" id="SSF55811">
    <property type="entry name" value="Nudix"/>
    <property type="match status" value="1"/>
</dbReference>
<protein>
    <submittedName>
        <fullName evidence="8">CoA pyrophosphatase</fullName>
    </submittedName>
</protein>
<feature type="domain" description="Nudix hydrolase" evidence="7">
    <location>
        <begin position="23"/>
        <end position="156"/>
    </location>
</feature>
<evidence type="ECO:0000256" key="4">
    <source>
        <dbReference type="ARBA" id="ARBA00022801"/>
    </source>
</evidence>
<dbReference type="PANTHER" id="PTHR12992">
    <property type="entry name" value="NUDIX HYDROLASE"/>
    <property type="match status" value="1"/>
</dbReference>
<comment type="cofactor">
    <cofactor evidence="2">
        <name>Mg(2+)</name>
        <dbReference type="ChEBI" id="CHEBI:18420"/>
    </cofactor>
</comment>
<name>A0A549YMK5_9BACI</name>
<comment type="caution">
    <text evidence="8">The sequence shown here is derived from an EMBL/GenBank/DDBJ whole genome shotgun (WGS) entry which is preliminary data.</text>
</comment>
<keyword evidence="9" id="KW-1185">Reference proteome</keyword>
<dbReference type="InterPro" id="IPR015797">
    <property type="entry name" value="NUDIX_hydrolase-like_dom_sf"/>
</dbReference>
<dbReference type="PROSITE" id="PS51462">
    <property type="entry name" value="NUDIX"/>
    <property type="match status" value="1"/>
</dbReference>
<dbReference type="Proteomes" id="UP000319280">
    <property type="component" value="Unassembled WGS sequence"/>
</dbReference>